<dbReference type="Pfam" id="PF06161">
    <property type="entry name" value="DUF975"/>
    <property type="match status" value="1"/>
</dbReference>
<keyword evidence="1" id="KW-0472">Membrane</keyword>
<organism evidence="2 3">
    <name type="scientific">Blautia faecicola</name>
    <dbReference type="NCBI Taxonomy" id="2509240"/>
    <lineage>
        <taxon>Bacteria</taxon>
        <taxon>Bacillati</taxon>
        <taxon>Bacillota</taxon>
        <taxon>Clostridia</taxon>
        <taxon>Lachnospirales</taxon>
        <taxon>Lachnospiraceae</taxon>
        <taxon>Blautia</taxon>
    </lineage>
</organism>
<dbReference type="InterPro" id="IPR010380">
    <property type="entry name" value="DUF975"/>
</dbReference>
<gene>
    <name evidence="2" type="ORF">ETP43_07890</name>
</gene>
<keyword evidence="1" id="KW-1133">Transmembrane helix</keyword>
<name>A0A4Q1RHK5_9FIRM</name>
<dbReference type="RefSeq" id="WP_129257665.1">
    <property type="nucleotide sequence ID" value="NZ_SDKC01000001.1"/>
</dbReference>
<dbReference type="Proteomes" id="UP000290106">
    <property type="component" value="Unassembled WGS sequence"/>
</dbReference>
<reference evidence="2 3" key="1">
    <citation type="submission" date="2019-01" db="EMBL/GenBank/DDBJ databases">
        <title>Blautia sp. nov. KGMB01111 isolated human feces.</title>
        <authorList>
            <person name="Park J.-E."/>
            <person name="Kim J.-S."/>
            <person name="Park S.-H."/>
        </authorList>
    </citation>
    <scope>NUCLEOTIDE SEQUENCE [LARGE SCALE GENOMIC DNA]</scope>
    <source>
        <strain evidence="2 3">KGMB01111</strain>
    </source>
</reference>
<dbReference type="AlphaFoldDB" id="A0A4Q1RHK5"/>
<feature type="transmembrane region" description="Helical" evidence="1">
    <location>
        <begin position="147"/>
        <end position="166"/>
    </location>
</feature>
<feature type="transmembrane region" description="Helical" evidence="1">
    <location>
        <begin position="20"/>
        <end position="41"/>
    </location>
</feature>
<evidence type="ECO:0000313" key="2">
    <source>
        <dbReference type="EMBL" id="RXS75147.1"/>
    </source>
</evidence>
<evidence type="ECO:0000256" key="1">
    <source>
        <dbReference type="SAM" id="Phobius"/>
    </source>
</evidence>
<feature type="transmembrane region" description="Helical" evidence="1">
    <location>
        <begin position="81"/>
        <end position="105"/>
    </location>
</feature>
<protein>
    <submittedName>
        <fullName evidence="2">DUF975 family protein</fullName>
    </submittedName>
</protein>
<accession>A0A4Q1RHK5</accession>
<dbReference type="PANTHER" id="PTHR40076:SF1">
    <property type="entry name" value="MEMBRANE PROTEIN"/>
    <property type="match status" value="1"/>
</dbReference>
<dbReference type="PANTHER" id="PTHR40076">
    <property type="entry name" value="MEMBRANE PROTEIN-RELATED"/>
    <property type="match status" value="1"/>
</dbReference>
<dbReference type="OrthoDB" id="9784844at2"/>
<evidence type="ECO:0000313" key="3">
    <source>
        <dbReference type="Proteomes" id="UP000290106"/>
    </source>
</evidence>
<proteinExistence type="predicted"/>
<keyword evidence="3" id="KW-1185">Reference proteome</keyword>
<dbReference type="EMBL" id="SDKC01000001">
    <property type="protein sequence ID" value="RXS75147.1"/>
    <property type="molecule type" value="Genomic_DNA"/>
</dbReference>
<keyword evidence="1" id="KW-0812">Transmembrane</keyword>
<sequence length="260" mass="29310">MTWTRFDLKERGKAAFQRNYWRSVLVALILMIFVNGGSSAISNTWNQVTSSSDSNDSYYTEYFDDGIVGNVYSSGTSIPGMLVSGVVAAVVGGAMIVGVLLRIFLLNPLEVGGCRFFMENSEYQPTVGRLGYAFQNGMYGKTVLTLFLRKLFIGLWALLLIVPGIVKSYEYRMVPFLLADDPNMTRQDAFRLSKELMYGQKWDTFVLDLSFIGWSLLSVCTCGLLAIFYVNPYVQATNAELFLELKRQYFANRQNAYPSM</sequence>
<comment type="caution">
    <text evidence="2">The sequence shown here is derived from an EMBL/GenBank/DDBJ whole genome shotgun (WGS) entry which is preliminary data.</text>
</comment>
<feature type="transmembrane region" description="Helical" evidence="1">
    <location>
        <begin position="211"/>
        <end position="230"/>
    </location>
</feature>